<keyword evidence="1" id="KW-1133">Transmembrane helix</keyword>
<feature type="transmembrane region" description="Helical" evidence="1">
    <location>
        <begin position="146"/>
        <end position="167"/>
    </location>
</feature>
<reference evidence="2 3" key="1">
    <citation type="journal article" date="2019" name="G3 (Bethesda)">
        <title>Sequencing of a Wild Apple (Malus baccata) Genome Unravels the Differences Between Cultivated and Wild Apple Species Regarding Disease Resistance and Cold Tolerance.</title>
        <authorList>
            <person name="Chen X."/>
        </authorList>
    </citation>
    <scope>NUCLEOTIDE SEQUENCE [LARGE SCALE GENOMIC DNA]</scope>
    <source>
        <strain evidence="3">cv. Shandingzi</strain>
        <tissue evidence="2">Leaves</tissue>
    </source>
</reference>
<organism evidence="2 3">
    <name type="scientific">Malus baccata</name>
    <name type="common">Siberian crab apple</name>
    <name type="synonym">Pyrus baccata</name>
    <dbReference type="NCBI Taxonomy" id="106549"/>
    <lineage>
        <taxon>Eukaryota</taxon>
        <taxon>Viridiplantae</taxon>
        <taxon>Streptophyta</taxon>
        <taxon>Embryophyta</taxon>
        <taxon>Tracheophyta</taxon>
        <taxon>Spermatophyta</taxon>
        <taxon>Magnoliopsida</taxon>
        <taxon>eudicotyledons</taxon>
        <taxon>Gunneridae</taxon>
        <taxon>Pentapetalae</taxon>
        <taxon>rosids</taxon>
        <taxon>fabids</taxon>
        <taxon>Rosales</taxon>
        <taxon>Rosaceae</taxon>
        <taxon>Amygdaloideae</taxon>
        <taxon>Maleae</taxon>
        <taxon>Malus</taxon>
    </lineage>
</organism>
<dbReference type="AlphaFoldDB" id="A0A540N3A4"/>
<dbReference type="Proteomes" id="UP000315295">
    <property type="component" value="Unassembled WGS sequence"/>
</dbReference>
<keyword evidence="3" id="KW-1185">Reference proteome</keyword>
<keyword evidence="1" id="KW-0472">Membrane</keyword>
<sequence length="169" mass="19076">MLVEERLRSWRYEREESCGGREERLRKMLGRESEITLFWGEHVMPCHEHGVSLDESHEESTEDCFAGRRERRAWPSEDREGLKMVVVLKEEDGGGGKSWCEEETRCMWEECWLISWCSSGGGGGGGDEKGSKTLSGQIKTTRNGGVCLNSFKVGVLVVVVAVVAMRFEV</sequence>
<name>A0A540N3A4_MALBA</name>
<keyword evidence="1" id="KW-0812">Transmembrane</keyword>
<evidence type="ECO:0000313" key="2">
    <source>
        <dbReference type="EMBL" id="TQE05494.1"/>
    </source>
</evidence>
<proteinExistence type="predicted"/>
<protein>
    <submittedName>
        <fullName evidence="2">Uncharacterized protein</fullName>
    </submittedName>
</protein>
<dbReference type="EMBL" id="VIEB01000121">
    <property type="protein sequence ID" value="TQE05494.1"/>
    <property type="molecule type" value="Genomic_DNA"/>
</dbReference>
<evidence type="ECO:0000313" key="3">
    <source>
        <dbReference type="Proteomes" id="UP000315295"/>
    </source>
</evidence>
<evidence type="ECO:0000256" key="1">
    <source>
        <dbReference type="SAM" id="Phobius"/>
    </source>
</evidence>
<gene>
    <name evidence="2" type="ORF">C1H46_008919</name>
</gene>
<accession>A0A540N3A4</accession>
<comment type="caution">
    <text evidence="2">The sequence shown here is derived from an EMBL/GenBank/DDBJ whole genome shotgun (WGS) entry which is preliminary data.</text>
</comment>